<dbReference type="AlphaFoldDB" id="A0A1G2HF75"/>
<evidence type="ECO:0008006" key="4">
    <source>
        <dbReference type="Google" id="ProtNLM"/>
    </source>
</evidence>
<dbReference type="InterPro" id="IPR045275">
    <property type="entry name" value="MscS_archaea/bacteria_type"/>
</dbReference>
<feature type="transmembrane region" description="Helical" evidence="1">
    <location>
        <begin position="80"/>
        <end position="104"/>
    </location>
</feature>
<sequence length="228" mass="25004">MFLQTWADVFVLSMQDLWTQLIEVLPTILGALAVLIVGWIFAVVLGKATVRLMRALQVDKFFARTGIMEQLRKMSIEWEVSTFVGGLVRWFFIIVAFLAAVDLLGLQQLSAYLRDILLYVPNIVVAALILLVAAVLAGFLDRMVRASMRAAGMGPEKFVSAMVRWSIWGFAALAALSQLRIATAFVETLFMGLVAMLAIAGGLAFGLGGQGVARELLEHLKGDLSERQ</sequence>
<accession>A0A1G2HF75</accession>
<dbReference type="PANTHER" id="PTHR30221">
    <property type="entry name" value="SMALL-CONDUCTANCE MECHANOSENSITIVE CHANNEL"/>
    <property type="match status" value="1"/>
</dbReference>
<reference evidence="2 3" key="1">
    <citation type="journal article" date="2016" name="Nat. Commun.">
        <title>Thousands of microbial genomes shed light on interconnected biogeochemical processes in an aquifer system.</title>
        <authorList>
            <person name="Anantharaman K."/>
            <person name="Brown C.T."/>
            <person name="Hug L.A."/>
            <person name="Sharon I."/>
            <person name="Castelle C.J."/>
            <person name="Probst A.J."/>
            <person name="Thomas B.C."/>
            <person name="Singh A."/>
            <person name="Wilkins M.J."/>
            <person name="Karaoz U."/>
            <person name="Brodie E.L."/>
            <person name="Williams K.H."/>
            <person name="Hubbard S.S."/>
            <person name="Banfield J.F."/>
        </authorList>
    </citation>
    <scope>NUCLEOTIDE SEQUENCE [LARGE SCALE GENOMIC DNA]</scope>
</reference>
<name>A0A1G2HF75_9BACT</name>
<dbReference type="GO" id="GO:0008381">
    <property type="term" value="F:mechanosensitive monoatomic ion channel activity"/>
    <property type="evidence" value="ECO:0007669"/>
    <property type="project" value="InterPro"/>
</dbReference>
<dbReference type="InterPro" id="IPR008910">
    <property type="entry name" value="MSC_TM_helix"/>
</dbReference>
<dbReference type="Proteomes" id="UP000178835">
    <property type="component" value="Unassembled WGS sequence"/>
</dbReference>
<feature type="transmembrane region" description="Helical" evidence="1">
    <location>
        <begin position="116"/>
        <end position="140"/>
    </location>
</feature>
<gene>
    <name evidence="2" type="ORF">A2919_01200</name>
</gene>
<keyword evidence="1" id="KW-0812">Transmembrane</keyword>
<dbReference type="Pfam" id="PF05552">
    <property type="entry name" value="MS_channel_1st_1"/>
    <property type="match status" value="2"/>
</dbReference>
<organism evidence="2 3">
    <name type="scientific">Candidatus Spechtbacteria bacterium RIFCSPLOWO2_01_FULL_43_12</name>
    <dbReference type="NCBI Taxonomy" id="1802162"/>
    <lineage>
        <taxon>Bacteria</taxon>
        <taxon>Candidatus Spechtiibacteriota</taxon>
    </lineage>
</organism>
<feature type="transmembrane region" description="Helical" evidence="1">
    <location>
        <begin position="188"/>
        <end position="207"/>
    </location>
</feature>
<protein>
    <recommendedName>
        <fullName evidence="4">Small-conductance mechanosensitive ion channel</fullName>
    </recommendedName>
</protein>
<comment type="caution">
    <text evidence="2">The sequence shown here is derived from an EMBL/GenBank/DDBJ whole genome shotgun (WGS) entry which is preliminary data.</text>
</comment>
<dbReference type="EMBL" id="MHOH01000006">
    <property type="protein sequence ID" value="OGZ61125.1"/>
    <property type="molecule type" value="Genomic_DNA"/>
</dbReference>
<dbReference type="Gene3D" id="1.10.287.1260">
    <property type="match status" value="2"/>
</dbReference>
<proteinExistence type="predicted"/>
<keyword evidence="1" id="KW-0472">Membrane</keyword>
<feature type="transmembrane region" description="Helical" evidence="1">
    <location>
        <begin position="161"/>
        <end position="182"/>
    </location>
</feature>
<evidence type="ECO:0000313" key="3">
    <source>
        <dbReference type="Proteomes" id="UP000178835"/>
    </source>
</evidence>
<evidence type="ECO:0000313" key="2">
    <source>
        <dbReference type="EMBL" id="OGZ61125.1"/>
    </source>
</evidence>
<dbReference type="PANTHER" id="PTHR30221:SF1">
    <property type="entry name" value="SMALL-CONDUCTANCE MECHANOSENSITIVE CHANNEL"/>
    <property type="match status" value="1"/>
</dbReference>
<keyword evidence="1" id="KW-1133">Transmembrane helix</keyword>
<evidence type="ECO:0000256" key="1">
    <source>
        <dbReference type="SAM" id="Phobius"/>
    </source>
</evidence>
<feature type="transmembrane region" description="Helical" evidence="1">
    <location>
        <begin position="24"/>
        <end position="45"/>
    </location>
</feature>